<evidence type="ECO:0000313" key="3">
    <source>
        <dbReference type="Proteomes" id="UP000275777"/>
    </source>
</evidence>
<evidence type="ECO:0000256" key="1">
    <source>
        <dbReference type="SAM" id="MobiDB-lite"/>
    </source>
</evidence>
<accession>A0A447TG12</accession>
<dbReference type="Proteomes" id="UP000275777">
    <property type="component" value="Chromosome"/>
</dbReference>
<feature type="compositionally biased region" description="Low complexity" evidence="1">
    <location>
        <begin position="50"/>
        <end position="68"/>
    </location>
</feature>
<dbReference type="EMBL" id="LR134182">
    <property type="protein sequence ID" value="VEB43774.1"/>
    <property type="molecule type" value="Genomic_DNA"/>
</dbReference>
<feature type="region of interest" description="Disordered" evidence="1">
    <location>
        <begin position="1"/>
        <end position="33"/>
    </location>
</feature>
<sequence length="91" mass="9638">MARADLHPAVSESEPLEPAAETQAEPEMPEAVSWNDVVAAASELQADSLPALDNDAQAAAPAGLPEPEGVSEAAPPRSRWDPPRHPPSRRR</sequence>
<organism evidence="2 3">
    <name type="scientific">Chromobacterium violaceum</name>
    <dbReference type="NCBI Taxonomy" id="536"/>
    <lineage>
        <taxon>Bacteria</taxon>
        <taxon>Pseudomonadati</taxon>
        <taxon>Pseudomonadota</taxon>
        <taxon>Betaproteobacteria</taxon>
        <taxon>Neisseriales</taxon>
        <taxon>Chromobacteriaceae</taxon>
        <taxon>Chromobacterium</taxon>
    </lineage>
</organism>
<feature type="region of interest" description="Disordered" evidence="1">
    <location>
        <begin position="46"/>
        <end position="91"/>
    </location>
</feature>
<gene>
    <name evidence="2" type="ORF">NCTC9695_04234</name>
</gene>
<reference evidence="2 3" key="1">
    <citation type="submission" date="2018-12" db="EMBL/GenBank/DDBJ databases">
        <authorList>
            <consortium name="Pathogen Informatics"/>
        </authorList>
    </citation>
    <scope>NUCLEOTIDE SEQUENCE [LARGE SCALE GENOMIC DNA]</scope>
    <source>
        <strain evidence="2 3">NCTC9695</strain>
    </source>
</reference>
<dbReference type="AlphaFoldDB" id="A0A447TG12"/>
<protein>
    <submittedName>
        <fullName evidence="2">Uncharacterized protein</fullName>
    </submittedName>
</protein>
<name>A0A447TG12_CHRVL</name>
<proteinExistence type="predicted"/>
<evidence type="ECO:0000313" key="2">
    <source>
        <dbReference type="EMBL" id="VEB43774.1"/>
    </source>
</evidence>